<evidence type="ECO:0000256" key="1">
    <source>
        <dbReference type="SAM" id="SignalP"/>
    </source>
</evidence>
<accession>A0A1X3DKN5</accession>
<dbReference type="InterPro" id="IPR023220">
    <property type="entry name" value="T4SS_VirB5-domain"/>
</dbReference>
<evidence type="ECO:0000313" key="2">
    <source>
        <dbReference type="EMBL" id="OSI23528.1"/>
    </source>
</evidence>
<feature type="chain" id="PRO_5012394536" evidence="1">
    <location>
        <begin position="30"/>
        <end position="222"/>
    </location>
</feature>
<dbReference type="OrthoDB" id="9780974at2"/>
<sequence>MNIRKFKKSAVAVLVSAGLMLGSSTAAVATGIPVFDGAAVAQAIQQGIQMGEQIQNQIKQISELKSQLKAITGNRNLGNILKTEALEQLPDEWKSVYSQAMKAKNGNFKDLLSSKGYDKNADNDRLVKHYDLTLKAIKDSELRFKNIKALMNQVNTTQDAKAAADLMNRIQLENAYIQQNQTQLDMLERFMALDEKVQFKKRQAVDNCIRDNYINNTNKSCG</sequence>
<dbReference type="Pfam" id="PF07996">
    <property type="entry name" value="T4SS"/>
    <property type="match status" value="1"/>
</dbReference>
<keyword evidence="1" id="KW-0732">Signal</keyword>
<dbReference type="CDD" id="cd14262">
    <property type="entry name" value="VirB5_like"/>
    <property type="match status" value="1"/>
</dbReference>
<organism evidence="2 3">
    <name type="scientific">Neisseria dumasiana</name>
    <dbReference type="NCBI Taxonomy" id="1931275"/>
    <lineage>
        <taxon>Bacteria</taxon>
        <taxon>Pseudomonadati</taxon>
        <taxon>Pseudomonadota</taxon>
        <taxon>Betaproteobacteria</taxon>
        <taxon>Neisseriales</taxon>
        <taxon>Neisseriaceae</taxon>
        <taxon>Neisseria</taxon>
    </lineage>
</organism>
<dbReference type="Gene3D" id="1.20.58.430">
    <property type="entry name" value="Type IV secretion system, VirB5-domain"/>
    <property type="match status" value="1"/>
</dbReference>
<dbReference type="RefSeq" id="WP_085358508.1">
    <property type="nucleotide sequence ID" value="NZ_MTAB01000006.1"/>
</dbReference>
<gene>
    <name evidence="2" type="ORF">BV912_03740</name>
</gene>
<reference evidence="3" key="1">
    <citation type="submission" date="2017-01" db="EMBL/GenBank/DDBJ databases">
        <authorList>
            <person name="Mah S.A."/>
            <person name="Swanson W.J."/>
            <person name="Moy G.W."/>
            <person name="Vacquier V.D."/>
        </authorList>
    </citation>
    <scope>NUCLEOTIDE SEQUENCE [LARGE SCALE GENOMIC DNA]</scope>
    <source>
        <strain evidence="3">124861</strain>
    </source>
</reference>
<dbReference type="AlphaFoldDB" id="A0A1X3DKN5"/>
<feature type="signal peptide" evidence="1">
    <location>
        <begin position="1"/>
        <end position="29"/>
    </location>
</feature>
<evidence type="ECO:0000313" key="3">
    <source>
        <dbReference type="Proteomes" id="UP000193303"/>
    </source>
</evidence>
<dbReference type="EMBL" id="MTAB01000006">
    <property type="protein sequence ID" value="OSI23528.1"/>
    <property type="molecule type" value="Genomic_DNA"/>
</dbReference>
<name>A0A1X3DKN5_9NEIS</name>
<dbReference type="InterPro" id="IPR014158">
    <property type="entry name" value="T4SS_VirB5"/>
</dbReference>
<protein>
    <submittedName>
        <fullName evidence="2">Conjugal transfer protein TraF</fullName>
    </submittedName>
</protein>
<comment type="caution">
    <text evidence="2">The sequence shown here is derived from an EMBL/GenBank/DDBJ whole genome shotgun (WGS) entry which is preliminary data.</text>
</comment>
<proteinExistence type="predicted"/>
<dbReference type="Proteomes" id="UP000193303">
    <property type="component" value="Unassembled WGS sequence"/>
</dbReference>
<dbReference type="SUPFAM" id="SSF101082">
    <property type="entry name" value="Typo IV secretion system protein TraC"/>
    <property type="match status" value="1"/>
</dbReference>